<dbReference type="InterPro" id="IPR028362">
    <property type="entry name" value="AlgI"/>
</dbReference>
<feature type="transmembrane region" description="Helical" evidence="8">
    <location>
        <begin position="399"/>
        <end position="415"/>
    </location>
</feature>
<feature type="transmembrane region" description="Helical" evidence="8">
    <location>
        <begin position="333"/>
        <end position="350"/>
    </location>
</feature>
<organism evidence="9 10">
    <name type="scientific">Candidatus Eisenbergiella stercorigallinarum</name>
    <dbReference type="NCBI Taxonomy" id="2838557"/>
    <lineage>
        <taxon>Bacteria</taxon>
        <taxon>Bacillati</taxon>
        <taxon>Bacillota</taxon>
        <taxon>Clostridia</taxon>
        <taxon>Lachnospirales</taxon>
        <taxon>Lachnospiraceae</taxon>
        <taxon>Eisenbergiella</taxon>
    </lineage>
</organism>
<proteinExistence type="inferred from homology"/>
<accession>A0A9D2R0F4</accession>
<dbReference type="PANTHER" id="PTHR13285">
    <property type="entry name" value="ACYLTRANSFERASE"/>
    <property type="match status" value="1"/>
</dbReference>
<evidence type="ECO:0000256" key="4">
    <source>
        <dbReference type="ARBA" id="ARBA00022692"/>
    </source>
</evidence>
<dbReference type="InterPro" id="IPR004299">
    <property type="entry name" value="MBOAT_fam"/>
</dbReference>
<comment type="similarity">
    <text evidence="2 7">Belongs to the membrane-bound acyltransferase family.</text>
</comment>
<evidence type="ECO:0000256" key="7">
    <source>
        <dbReference type="PIRNR" id="PIRNR016636"/>
    </source>
</evidence>
<evidence type="ECO:0000256" key="1">
    <source>
        <dbReference type="ARBA" id="ARBA00004651"/>
    </source>
</evidence>
<protein>
    <submittedName>
        <fullName evidence="9">MBOAT family protein</fullName>
    </submittedName>
</protein>
<feature type="transmembrane region" description="Helical" evidence="8">
    <location>
        <begin position="488"/>
        <end position="504"/>
    </location>
</feature>
<dbReference type="PANTHER" id="PTHR13285:SF18">
    <property type="entry name" value="PROTEIN-CYSTEINE N-PALMITOYLTRANSFERASE RASP"/>
    <property type="match status" value="1"/>
</dbReference>
<evidence type="ECO:0000256" key="6">
    <source>
        <dbReference type="ARBA" id="ARBA00023136"/>
    </source>
</evidence>
<dbReference type="PIRSF" id="PIRSF500217">
    <property type="entry name" value="AlgI"/>
    <property type="match status" value="1"/>
</dbReference>
<dbReference type="Pfam" id="PF03062">
    <property type="entry name" value="MBOAT"/>
    <property type="match status" value="1"/>
</dbReference>
<name>A0A9D2R0F4_9FIRM</name>
<comment type="subcellular location">
    <subcellularLocation>
        <location evidence="1">Cell membrane</location>
        <topology evidence="1">Multi-pass membrane protein</topology>
    </subcellularLocation>
</comment>
<evidence type="ECO:0000313" key="10">
    <source>
        <dbReference type="Proteomes" id="UP000823851"/>
    </source>
</evidence>
<feature type="transmembrane region" description="Helical" evidence="8">
    <location>
        <begin position="449"/>
        <end position="468"/>
    </location>
</feature>
<dbReference type="Proteomes" id="UP000823851">
    <property type="component" value="Unassembled WGS sequence"/>
</dbReference>
<reference evidence="9" key="2">
    <citation type="submission" date="2021-04" db="EMBL/GenBank/DDBJ databases">
        <authorList>
            <person name="Gilroy R."/>
        </authorList>
    </citation>
    <scope>NUCLEOTIDE SEQUENCE</scope>
    <source>
        <strain evidence="9">ChiHjej8B7-25341</strain>
    </source>
</reference>
<feature type="transmembrane region" description="Helical" evidence="8">
    <location>
        <begin position="37"/>
        <end position="62"/>
    </location>
</feature>
<sequence>MSITSFYFLVFYALVLLFYYIVPKRGQWGILLLASILYYLFSDNGFLIFYPLAAVLVCHWGVRRMVRVRERAEAAGTDPGRQCRLALAVVIVANVGALFLLKYINFGINTVNGAASLFGKGELLHGLDWLVPLGISYYSLTLIGYVTDVYFGIAKPLKNPGKLALYGMFFPCMLSGPILRFREDGDQLYEPHPFDYVQVTRGIQRMLWGFFKVLVISERMGKLADTVYGNPPQYPGLYIWIGTVAFAFQLYTNFSGGMDISLGIAQTFGLKLPENFERPFFSRTISEYWRRWHITLGVWMKEYVFYPILRSGLFTRLGKRLRSRFGKKRGKQLTTFAGMFLLWFAVGVWHGGDWKYVIGSGLLHWAYIVCGELLEPVYAKGMARLGIDPKAGWVDRLRVLRTFFLVNIGFVFFRADSVQTACAMLKSAVSVFNPSILIDGSVFGLGLDWIEFTIAVVSLLMLLAVSLLQEKGSVRERIGKKRLPVRWAIWYALLFYVILLGNYGPDYSAAEFIYQGF</sequence>
<keyword evidence="6 7" id="KW-0472">Membrane</keyword>
<dbReference type="GO" id="GO:0042121">
    <property type="term" value="P:alginic acid biosynthetic process"/>
    <property type="evidence" value="ECO:0007669"/>
    <property type="project" value="InterPro"/>
</dbReference>
<feature type="transmembrane region" description="Helical" evidence="8">
    <location>
        <begin position="237"/>
        <end position="254"/>
    </location>
</feature>
<evidence type="ECO:0000256" key="5">
    <source>
        <dbReference type="ARBA" id="ARBA00022989"/>
    </source>
</evidence>
<evidence type="ECO:0000313" key="9">
    <source>
        <dbReference type="EMBL" id="HJD32597.1"/>
    </source>
</evidence>
<dbReference type="GO" id="GO:0016746">
    <property type="term" value="F:acyltransferase activity"/>
    <property type="evidence" value="ECO:0007669"/>
    <property type="project" value="UniProtKB-KW"/>
</dbReference>
<keyword evidence="7" id="KW-0808">Transferase</keyword>
<keyword evidence="5 8" id="KW-1133">Transmembrane helix</keyword>
<evidence type="ECO:0000256" key="8">
    <source>
        <dbReference type="SAM" id="Phobius"/>
    </source>
</evidence>
<evidence type="ECO:0000256" key="3">
    <source>
        <dbReference type="ARBA" id="ARBA00022475"/>
    </source>
</evidence>
<keyword evidence="4 8" id="KW-0812">Transmembrane</keyword>
<feature type="transmembrane region" description="Helical" evidence="8">
    <location>
        <begin position="163"/>
        <end position="181"/>
    </location>
</feature>
<dbReference type="EMBL" id="DWUW01000337">
    <property type="protein sequence ID" value="HJD32597.1"/>
    <property type="molecule type" value="Genomic_DNA"/>
</dbReference>
<feature type="transmembrane region" description="Helical" evidence="8">
    <location>
        <begin position="5"/>
        <end position="22"/>
    </location>
</feature>
<feature type="transmembrane region" description="Helical" evidence="8">
    <location>
        <begin position="129"/>
        <end position="151"/>
    </location>
</feature>
<keyword evidence="3 7" id="KW-1003">Cell membrane</keyword>
<dbReference type="AlphaFoldDB" id="A0A9D2R0F4"/>
<gene>
    <name evidence="9" type="ORF">H9912_11765</name>
</gene>
<evidence type="ECO:0000256" key="2">
    <source>
        <dbReference type="ARBA" id="ARBA00010323"/>
    </source>
</evidence>
<feature type="transmembrane region" description="Helical" evidence="8">
    <location>
        <begin position="83"/>
        <end position="104"/>
    </location>
</feature>
<comment type="caution">
    <text evidence="9">The sequence shown here is derived from an EMBL/GenBank/DDBJ whole genome shotgun (WGS) entry which is preliminary data.</text>
</comment>
<dbReference type="InterPro" id="IPR024194">
    <property type="entry name" value="Ac/AlaTfrase_AlgI/DltB"/>
</dbReference>
<reference evidence="9" key="1">
    <citation type="journal article" date="2021" name="PeerJ">
        <title>Extensive microbial diversity within the chicken gut microbiome revealed by metagenomics and culture.</title>
        <authorList>
            <person name="Gilroy R."/>
            <person name="Ravi A."/>
            <person name="Getino M."/>
            <person name="Pursley I."/>
            <person name="Horton D.L."/>
            <person name="Alikhan N.F."/>
            <person name="Baker D."/>
            <person name="Gharbi K."/>
            <person name="Hall N."/>
            <person name="Watson M."/>
            <person name="Adriaenssens E.M."/>
            <person name="Foster-Nyarko E."/>
            <person name="Jarju S."/>
            <person name="Secka A."/>
            <person name="Antonio M."/>
            <person name="Oren A."/>
            <person name="Chaudhuri R.R."/>
            <person name="La Ragione R."/>
            <person name="Hildebrand F."/>
            <person name="Pallen M.J."/>
        </authorList>
    </citation>
    <scope>NUCLEOTIDE SEQUENCE</scope>
    <source>
        <strain evidence="9">ChiHjej8B7-25341</strain>
    </source>
</reference>
<dbReference type="PIRSF" id="PIRSF016636">
    <property type="entry name" value="AlgI_DltB"/>
    <property type="match status" value="1"/>
</dbReference>
<dbReference type="InterPro" id="IPR051085">
    <property type="entry name" value="MB_O-acyltransferase"/>
</dbReference>
<keyword evidence="7" id="KW-0012">Acyltransferase</keyword>
<dbReference type="GO" id="GO:0005886">
    <property type="term" value="C:plasma membrane"/>
    <property type="evidence" value="ECO:0007669"/>
    <property type="project" value="UniProtKB-SubCell"/>
</dbReference>
<feature type="transmembrane region" description="Helical" evidence="8">
    <location>
        <begin position="356"/>
        <end position="378"/>
    </location>
</feature>